<keyword evidence="3" id="KW-1185">Reference proteome</keyword>
<gene>
    <name evidence="2" type="ORF">B0H99_105274</name>
</gene>
<organism evidence="2 3">
    <name type="scientific">Planomicrobium soli</name>
    <dbReference type="NCBI Taxonomy" id="1176648"/>
    <lineage>
        <taxon>Bacteria</taxon>
        <taxon>Bacillati</taxon>
        <taxon>Bacillota</taxon>
        <taxon>Bacilli</taxon>
        <taxon>Bacillales</taxon>
        <taxon>Caryophanaceae</taxon>
        <taxon>Planomicrobium</taxon>
    </lineage>
</organism>
<dbReference type="InterPro" id="IPR025870">
    <property type="entry name" value="Glyoxalase-like_dom"/>
</dbReference>
<evidence type="ECO:0000313" key="3">
    <source>
        <dbReference type="Proteomes" id="UP000242682"/>
    </source>
</evidence>
<dbReference type="AlphaFoldDB" id="A0A2P8H2Q8"/>
<dbReference type="PANTHER" id="PTHR40265:SF1">
    <property type="entry name" value="GLYOXALASE-LIKE DOMAIN-CONTAINING PROTEIN"/>
    <property type="match status" value="1"/>
</dbReference>
<dbReference type="PANTHER" id="PTHR40265">
    <property type="entry name" value="BLL2707 PROTEIN"/>
    <property type="match status" value="1"/>
</dbReference>
<dbReference type="Pfam" id="PF13468">
    <property type="entry name" value="Glyoxalase_3"/>
    <property type="match status" value="1"/>
</dbReference>
<accession>A0A2P8H2Q8</accession>
<reference evidence="2 3" key="1">
    <citation type="submission" date="2018-03" db="EMBL/GenBank/DDBJ databases">
        <title>Genomic Encyclopedia of Type Strains, Phase III (KMG-III): the genomes of soil and plant-associated and newly described type strains.</title>
        <authorList>
            <person name="Whitman W."/>
        </authorList>
    </citation>
    <scope>NUCLEOTIDE SEQUENCE [LARGE SCALE GENOMIC DNA]</scope>
    <source>
        <strain evidence="2 3">CGMCC 1.12259</strain>
    </source>
</reference>
<dbReference type="Proteomes" id="UP000242682">
    <property type="component" value="Unassembled WGS sequence"/>
</dbReference>
<sequence>MYLDHIVHFVDENPQEAVNHWKELGFQAVVGGQHLKWGTHNALFYVKDCYIEWLAVENVDIANGANHPLTKLLLHDKLGFGTICLRTEAIEEVDKRLQAHGFDTSGVLQAERRTSTGKLIQWQMLFVEEEVSNQLPSPFFIQWQEDDPVRLENLRKSGALLTENEVLEIEKCILGVHDVAASTEKWTRLLGGKLNLANCRIEFKATDRGKERLEKVVFKNAVQEVTFAEGVYALPEKGNNKGN</sequence>
<dbReference type="InterPro" id="IPR029068">
    <property type="entry name" value="Glyas_Bleomycin-R_OHBP_Dase"/>
</dbReference>
<dbReference type="OrthoDB" id="9111355at2"/>
<dbReference type="SUPFAM" id="SSF54593">
    <property type="entry name" value="Glyoxalase/Bleomycin resistance protein/Dihydroxybiphenyl dioxygenase"/>
    <property type="match status" value="1"/>
</dbReference>
<proteinExistence type="predicted"/>
<dbReference type="EMBL" id="PYAT01000005">
    <property type="protein sequence ID" value="PSL40496.1"/>
    <property type="molecule type" value="Genomic_DNA"/>
</dbReference>
<protein>
    <submittedName>
        <fullName evidence="2">Glyoxalase-like protein</fullName>
    </submittedName>
</protein>
<feature type="domain" description="Glyoxalase-like" evidence="1">
    <location>
        <begin position="3"/>
        <end position="190"/>
    </location>
</feature>
<evidence type="ECO:0000313" key="2">
    <source>
        <dbReference type="EMBL" id="PSL40496.1"/>
    </source>
</evidence>
<dbReference type="Gene3D" id="3.10.180.10">
    <property type="entry name" value="2,3-Dihydroxybiphenyl 1,2-Dioxygenase, domain 1"/>
    <property type="match status" value="1"/>
</dbReference>
<name>A0A2P8H2Q8_9BACL</name>
<evidence type="ECO:0000259" key="1">
    <source>
        <dbReference type="Pfam" id="PF13468"/>
    </source>
</evidence>
<comment type="caution">
    <text evidence="2">The sequence shown here is derived from an EMBL/GenBank/DDBJ whole genome shotgun (WGS) entry which is preliminary data.</text>
</comment>